<accession>A0A926JSM7</accession>
<organism evidence="1 2">
    <name type="scientific">Sinomicrobium weinanense</name>
    <dbReference type="NCBI Taxonomy" id="2842200"/>
    <lineage>
        <taxon>Bacteria</taxon>
        <taxon>Pseudomonadati</taxon>
        <taxon>Bacteroidota</taxon>
        <taxon>Flavobacteriia</taxon>
        <taxon>Flavobacteriales</taxon>
        <taxon>Flavobacteriaceae</taxon>
        <taxon>Sinomicrobium</taxon>
    </lineage>
</organism>
<dbReference type="RefSeq" id="WP_187965920.1">
    <property type="nucleotide sequence ID" value="NZ_JACVDC010000036.1"/>
</dbReference>
<proteinExistence type="predicted"/>
<name>A0A926JSM7_9FLAO</name>
<comment type="caution">
    <text evidence="1">The sequence shown here is derived from an EMBL/GenBank/DDBJ whole genome shotgun (WGS) entry which is preliminary data.</text>
</comment>
<reference evidence="1 2" key="1">
    <citation type="submission" date="2020-09" db="EMBL/GenBank/DDBJ databases">
        <title>Sinomicrobium weinanense sp. nov., a halophilic bacteria isolated from saline-alkali soil.</title>
        <authorList>
            <person name="Wu P."/>
            <person name="Ren H."/>
            <person name="Mei Y."/>
            <person name="Liang Y."/>
            <person name="Chen Z."/>
        </authorList>
    </citation>
    <scope>NUCLEOTIDE SEQUENCE [LARGE SCALE GENOMIC DNA]</scope>
    <source>
        <strain evidence="1 2">FJxs</strain>
    </source>
</reference>
<dbReference type="Proteomes" id="UP000653730">
    <property type="component" value="Unassembled WGS sequence"/>
</dbReference>
<evidence type="ECO:0000313" key="1">
    <source>
        <dbReference type="EMBL" id="MBC9796775.1"/>
    </source>
</evidence>
<dbReference type="EMBL" id="JACVDC010000036">
    <property type="protein sequence ID" value="MBC9796775.1"/>
    <property type="molecule type" value="Genomic_DNA"/>
</dbReference>
<sequence>MNDQQFIPCPTENCSGNIFFDPHELMRGAQFVCPICNTVVGLAPESREIVNEAIEKFDELKRDIIKMKKDHSMS</sequence>
<protein>
    <submittedName>
        <fullName evidence="1">Uncharacterized protein</fullName>
    </submittedName>
</protein>
<keyword evidence="2" id="KW-1185">Reference proteome</keyword>
<dbReference type="AlphaFoldDB" id="A0A926JSM7"/>
<gene>
    <name evidence="1" type="ORF">IBL28_12400</name>
</gene>
<evidence type="ECO:0000313" key="2">
    <source>
        <dbReference type="Proteomes" id="UP000653730"/>
    </source>
</evidence>